<dbReference type="EMBL" id="VUJV01000002">
    <property type="protein sequence ID" value="KAA1420188.1"/>
    <property type="molecule type" value="Genomic_DNA"/>
</dbReference>
<dbReference type="Gene3D" id="3.40.1440.10">
    <property type="entry name" value="GIY-YIG endonuclease"/>
    <property type="match status" value="1"/>
</dbReference>
<evidence type="ECO:0000256" key="1">
    <source>
        <dbReference type="ARBA" id="ARBA00007435"/>
    </source>
</evidence>
<gene>
    <name evidence="3" type="ORF">F0U44_07110</name>
</gene>
<dbReference type="InterPro" id="IPR000305">
    <property type="entry name" value="GIY-YIG_endonuc"/>
</dbReference>
<evidence type="ECO:0000313" key="4">
    <source>
        <dbReference type="Proteomes" id="UP000325003"/>
    </source>
</evidence>
<dbReference type="PANTHER" id="PTHR34477">
    <property type="entry name" value="UPF0213 PROTEIN YHBQ"/>
    <property type="match status" value="1"/>
</dbReference>
<comment type="caution">
    <text evidence="3">The sequence shown here is derived from an EMBL/GenBank/DDBJ whole genome shotgun (WGS) entry which is preliminary data.</text>
</comment>
<dbReference type="PROSITE" id="PS50164">
    <property type="entry name" value="GIY_YIG"/>
    <property type="match status" value="1"/>
</dbReference>
<dbReference type="Proteomes" id="UP000325003">
    <property type="component" value="Unassembled WGS sequence"/>
</dbReference>
<feature type="domain" description="GIY-YIG" evidence="2">
    <location>
        <begin position="1"/>
        <end position="77"/>
    </location>
</feature>
<evidence type="ECO:0000313" key="3">
    <source>
        <dbReference type="EMBL" id="KAA1420188.1"/>
    </source>
</evidence>
<dbReference type="PANTHER" id="PTHR34477:SF1">
    <property type="entry name" value="UPF0213 PROTEIN YHBQ"/>
    <property type="match status" value="1"/>
</dbReference>
<dbReference type="RefSeq" id="WP_149727612.1">
    <property type="nucleotide sequence ID" value="NZ_VUJV01000002.1"/>
</dbReference>
<dbReference type="InterPro" id="IPR050190">
    <property type="entry name" value="UPF0213_domain"/>
</dbReference>
<dbReference type="CDD" id="cd10456">
    <property type="entry name" value="GIY-YIG_UPF0213"/>
    <property type="match status" value="1"/>
</dbReference>
<dbReference type="SUPFAM" id="SSF82771">
    <property type="entry name" value="GIY-YIG endonuclease"/>
    <property type="match status" value="1"/>
</dbReference>
<name>A0A5B1LJ13_9ACTN</name>
<sequence>MAFVYMLRCADDSYYVGSTTDLERRLWEHNEGLGSAYTRRPGRRPVTLVWFHEYGDIAEAFAFEKQLQGWSRAKREALIRGDFEALPALAKKDFTKTADEVPPVSAPLVE</sequence>
<organism evidence="3 4">
    <name type="scientific">Nocardioides humilatus</name>
    <dbReference type="NCBI Taxonomy" id="2607660"/>
    <lineage>
        <taxon>Bacteria</taxon>
        <taxon>Bacillati</taxon>
        <taxon>Actinomycetota</taxon>
        <taxon>Actinomycetes</taxon>
        <taxon>Propionibacteriales</taxon>
        <taxon>Nocardioidaceae</taxon>
        <taxon>Nocardioides</taxon>
    </lineage>
</organism>
<dbReference type="InterPro" id="IPR035901">
    <property type="entry name" value="GIY-YIG_endonuc_sf"/>
</dbReference>
<reference evidence="3 4" key="1">
    <citation type="submission" date="2019-09" db="EMBL/GenBank/DDBJ databases">
        <title>Nocardioides panacisoli sp. nov., isolated from the soil of a ginseng field.</title>
        <authorList>
            <person name="Cho C."/>
        </authorList>
    </citation>
    <scope>NUCLEOTIDE SEQUENCE [LARGE SCALE GENOMIC DNA]</scope>
    <source>
        <strain evidence="3 4">BN130099</strain>
    </source>
</reference>
<comment type="similarity">
    <text evidence="1">Belongs to the UPF0213 family.</text>
</comment>
<protein>
    <submittedName>
        <fullName evidence="3">GIY-YIG nuclease family protein</fullName>
    </submittedName>
</protein>
<dbReference type="Pfam" id="PF01541">
    <property type="entry name" value="GIY-YIG"/>
    <property type="match status" value="1"/>
</dbReference>
<evidence type="ECO:0000259" key="2">
    <source>
        <dbReference type="PROSITE" id="PS50164"/>
    </source>
</evidence>
<dbReference type="AlphaFoldDB" id="A0A5B1LJ13"/>
<keyword evidence="4" id="KW-1185">Reference proteome</keyword>
<reference evidence="3 4" key="2">
    <citation type="submission" date="2019-09" db="EMBL/GenBank/DDBJ databases">
        <authorList>
            <person name="Jin C."/>
        </authorList>
    </citation>
    <scope>NUCLEOTIDE SEQUENCE [LARGE SCALE GENOMIC DNA]</scope>
    <source>
        <strain evidence="3 4">BN130099</strain>
    </source>
</reference>
<proteinExistence type="inferred from homology"/>
<accession>A0A5B1LJ13</accession>